<dbReference type="RefSeq" id="WP_089333313.1">
    <property type="nucleotide sequence ID" value="NZ_FZNS01000006.1"/>
</dbReference>
<sequence length="190" mass="20192">MENKQNQPSNGSAQNGSSNSKSASSQQPVNAEVNSDSIPATSASTADSSRAPRPSGSRGKATSTAETSDQASSQESQSGQQGQQKSWLDQQQWLKNIDVNQLPQQLKDISSKAAEQVNKLTPTQKVIGGAILVSGLSWLALRSKSNSSKGEIYQPYRGAKDSSSKWNSSNESVYRGASQGYADDDYASDL</sequence>
<keyword evidence="3" id="KW-1185">Reference proteome</keyword>
<dbReference type="EMBL" id="FZNS01000006">
    <property type="protein sequence ID" value="SNR77061.1"/>
    <property type="molecule type" value="Genomic_DNA"/>
</dbReference>
<feature type="compositionally biased region" description="Low complexity" evidence="1">
    <location>
        <begin position="1"/>
        <end position="28"/>
    </location>
</feature>
<evidence type="ECO:0000313" key="2">
    <source>
        <dbReference type="EMBL" id="SNR77061.1"/>
    </source>
</evidence>
<dbReference type="Proteomes" id="UP000198310">
    <property type="component" value="Unassembled WGS sequence"/>
</dbReference>
<protein>
    <submittedName>
        <fullName evidence="2">Uncharacterized protein</fullName>
    </submittedName>
</protein>
<feature type="compositionally biased region" description="Low complexity" evidence="1">
    <location>
        <begin position="68"/>
        <end position="86"/>
    </location>
</feature>
<evidence type="ECO:0000256" key="1">
    <source>
        <dbReference type="SAM" id="MobiDB-lite"/>
    </source>
</evidence>
<gene>
    <name evidence="2" type="ORF">SAMN06269173_106254</name>
</gene>
<name>A0A238Z281_9BACT</name>
<accession>A0A238Z281</accession>
<feature type="region of interest" description="Disordered" evidence="1">
    <location>
        <begin position="1"/>
        <end position="89"/>
    </location>
</feature>
<proteinExistence type="predicted"/>
<organism evidence="2 3">
    <name type="scientific">Hymenobacter mucosus</name>
    <dbReference type="NCBI Taxonomy" id="1411120"/>
    <lineage>
        <taxon>Bacteria</taxon>
        <taxon>Pseudomonadati</taxon>
        <taxon>Bacteroidota</taxon>
        <taxon>Cytophagia</taxon>
        <taxon>Cytophagales</taxon>
        <taxon>Hymenobacteraceae</taxon>
        <taxon>Hymenobacter</taxon>
    </lineage>
</organism>
<evidence type="ECO:0000313" key="3">
    <source>
        <dbReference type="Proteomes" id="UP000198310"/>
    </source>
</evidence>
<feature type="compositionally biased region" description="Low complexity" evidence="1">
    <location>
        <begin position="35"/>
        <end position="59"/>
    </location>
</feature>
<dbReference type="AlphaFoldDB" id="A0A238Z281"/>
<reference evidence="3" key="1">
    <citation type="submission" date="2017-06" db="EMBL/GenBank/DDBJ databases">
        <authorList>
            <person name="Varghese N."/>
            <person name="Submissions S."/>
        </authorList>
    </citation>
    <scope>NUCLEOTIDE SEQUENCE [LARGE SCALE GENOMIC DNA]</scope>
    <source>
        <strain evidence="3">DSM 28041</strain>
    </source>
</reference>
<feature type="region of interest" description="Disordered" evidence="1">
    <location>
        <begin position="146"/>
        <end position="190"/>
    </location>
</feature>